<evidence type="ECO:0000256" key="5">
    <source>
        <dbReference type="ARBA" id="ARBA00022618"/>
    </source>
</evidence>
<dbReference type="Proteomes" id="UP000322976">
    <property type="component" value="Unassembled WGS sequence"/>
</dbReference>
<sequence>MGFELKKVEKNIATIEFNIPSNEFQDAITKAYKKNAYKFNIPGFRKGKAPLKIIQRYYGEGIFYEDAIDAIFPEKYDEAIKATNIEPIDKPIIDIVQIGEGQDLILRAEVTVKPEVNLGEYKGIEVEKIEYNVTDEDVENELNKMRERNARLVSIDDRPVQEGDTVLIDFEGFINGEPFEGGKAQNYSLVIGSHAFIEGFEEQLIGKSKNETVDVRVRFPEDYGNESLAGKEAEFKVTIKEIKYKELPELDDEFAKDVSEFDTLDELRADIRKRLQEGNENRAKNEFTNKVIQKVVDNASIEIPDVMIERELDSMERNVDMNLRYQGITLDKYFEVTGTSREDFRNNMRQDAYNNVKTSLVLDKIAEVEKIEVSDDEIEGEIENIAKGYQDQEKFKGSITEDYKEYIKDSLVIRKTINMLVENAKPVEKIIEGVEEK</sequence>
<evidence type="ECO:0000256" key="10">
    <source>
        <dbReference type="ARBA" id="ARBA00024849"/>
    </source>
</evidence>
<evidence type="ECO:0000259" key="15">
    <source>
        <dbReference type="PROSITE" id="PS50059"/>
    </source>
</evidence>
<dbReference type="GO" id="GO:0043022">
    <property type="term" value="F:ribosome binding"/>
    <property type="evidence" value="ECO:0007669"/>
    <property type="project" value="TreeGrafter"/>
</dbReference>
<protein>
    <recommendedName>
        <fullName evidence="4 12">Trigger factor</fullName>
        <shortName evidence="12">TF</shortName>
        <ecNumber evidence="3 12">5.2.1.8</ecNumber>
    </recommendedName>
    <alternativeName>
        <fullName evidence="11 12">PPIase</fullName>
    </alternativeName>
</protein>
<dbReference type="InterPro" id="IPR008881">
    <property type="entry name" value="Trigger_fac_ribosome-bd_bac"/>
</dbReference>
<dbReference type="SUPFAM" id="SSF54534">
    <property type="entry name" value="FKBP-like"/>
    <property type="match status" value="1"/>
</dbReference>
<dbReference type="Pfam" id="PF05698">
    <property type="entry name" value="Trigger_C"/>
    <property type="match status" value="1"/>
</dbReference>
<dbReference type="EMBL" id="VTPS01000011">
    <property type="protein sequence ID" value="TZE81714.1"/>
    <property type="molecule type" value="Genomic_DNA"/>
</dbReference>
<dbReference type="GO" id="GO:0003755">
    <property type="term" value="F:peptidyl-prolyl cis-trans isomerase activity"/>
    <property type="evidence" value="ECO:0007669"/>
    <property type="project" value="UniProtKB-UniRule"/>
</dbReference>
<dbReference type="InterPro" id="IPR027304">
    <property type="entry name" value="Trigger_fact/SurA_dom_sf"/>
</dbReference>
<dbReference type="Pfam" id="PF00254">
    <property type="entry name" value="FKBP_C"/>
    <property type="match status" value="1"/>
</dbReference>
<accession>A0A5D8QC95</accession>
<evidence type="ECO:0000313" key="16">
    <source>
        <dbReference type="EMBL" id="TZE81714.1"/>
    </source>
</evidence>
<dbReference type="InterPro" id="IPR008880">
    <property type="entry name" value="Trigger_fac_C"/>
</dbReference>
<evidence type="ECO:0000256" key="3">
    <source>
        <dbReference type="ARBA" id="ARBA00013194"/>
    </source>
</evidence>
<dbReference type="Gene3D" id="1.10.3120.10">
    <property type="entry name" value="Trigger factor, C-terminal domain"/>
    <property type="match status" value="1"/>
</dbReference>
<dbReference type="SUPFAM" id="SSF102735">
    <property type="entry name" value="Trigger factor ribosome-binding domain"/>
    <property type="match status" value="1"/>
</dbReference>
<dbReference type="AlphaFoldDB" id="A0A5D8QC95"/>
<dbReference type="GO" id="GO:0051083">
    <property type="term" value="P:'de novo' cotranslational protein folding"/>
    <property type="evidence" value="ECO:0007669"/>
    <property type="project" value="TreeGrafter"/>
</dbReference>
<keyword evidence="9 12" id="KW-0131">Cell cycle</keyword>
<dbReference type="FunFam" id="3.10.50.40:FF:000001">
    <property type="entry name" value="Trigger factor"/>
    <property type="match status" value="1"/>
</dbReference>
<evidence type="ECO:0000256" key="13">
    <source>
        <dbReference type="PROSITE-ProRule" id="PRU00277"/>
    </source>
</evidence>
<dbReference type="GO" id="GO:0044183">
    <property type="term" value="F:protein folding chaperone"/>
    <property type="evidence" value="ECO:0007669"/>
    <property type="project" value="TreeGrafter"/>
</dbReference>
<dbReference type="Gene3D" id="3.30.70.1050">
    <property type="entry name" value="Trigger factor ribosome-binding domain"/>
    <property type="match status" value="1"/>
</dbReference>
<feature type="domain" description="PPIase FKBP-type" evidence="15">
    <location>
        <begin position="163"/>
        <end position="248"/>
    </location>
</feature>
<evidence type="ECO:0000256" key="1">
    <source>
        <dbReference type="ARBA" id="ARBA00000971"/>
    </source>
</evidence>
<dbReference type="InterPro" id="IPR001179">
    <property type="entry name" value="PPIase_FKBP_dom"/>
</dbReference>
<dbReference type="InterPro" id="IPR046357">
    <property type="entry name" value="PPIase_dom_sf"/>
</dbReference>
<comment type="domain">
    <text evidence="12">Consists of 3 domains; the N-terminus binds the ribosome, the middle domain has PPIase activity, while the C-terminus has intrinsic chaperone activity on its own.</text>
</comment>
<evidence type="ECO:0000256" key="7">
    <source>
        <dbReference type="ARBA" id="ARBA00023186"/>
    </source>
</evidence>
<evidence type="ECO:0000256" key="12">
    <source>
        <dbReference type="HAMAP-Rule" id="MF_00303"/>
    </source>
</evidence>
<dbReference type="HAMAP" id="MF_00303">
    <property type="entry name" value="Trigger_factor_Tig"/>
    <property type="match status" value="1"/>
</dbReference>
<evidence type="ECO:0000256" key="8">
    <source>
        <dbReference type="ARBA" id="ARBA00023235"/>
    </source>
</evidence>
<evidence type="ECO:0000256" key="14">
    <source>
        <dbReference type="RuleBase" id="RU003914"/>
    </source>
</evidence>
<keyword evidence="17" id="KW-1185">Reference proteome</keyword>
<dbReference type="SUPFAM" id="SSF109998">
    <property type="entry name" value="Triger factor/SurA peptide-binding domain-like"/>
    <property type="match status" value="1"/>
</dbReference>
<dbReference type="Gene3D" id="3.10.50.40">
    <property type="match status" value="1"/>
</dbReference>
<comment type="catalytic activity">
    <reaction evidence="1 12 13">
        <text>[protein]-peptidylproline (omega=180) = [protein]-peptidylproline (omega=0)</text>
        <dbReference type="Rhea" id="RHEA:16237"/>
        <dbReference type="Rhea" id="RHEA-COMP:10747"/>
        <dbReference type="Rhea" id="RHEA-COMP:10748"/>
        <dbReference type="ChEBI" id="CHEBI:83833"/>
        <dbReference type="ChEBI" id="CHEBI:83834"/>
        <dbReference type="EC" id="5.2.1.8"/>
    </reaction>
</comment>
<comment type="function">
    <text evidence="10 12">Involved in protein export. Acts as a chaperone by maintaining the newly synthesized protein in an open conformation. Functions as a peptidyl-prolyl cis-trans isomerase.</text>
</comment>
<dbReference type="PROSITE" id="PS50059">
    <property type="entry name" value="FKBP_PPIASE"/>
    <property type="match status" value="1"/>
</dbReference>
<dbReference type="NCBIfam" id="TIGR00115">
    <property type="entry name" value="tig"/>
    <property type="match status" value="1"/>
</dbReference>
<dbReference type="GO" id="GO:0015031">
    <property type="term" value="P:protein transport"/>
    <property type="evidence" value="ECO:0007669"/>
    <property type="project" value="UniProtKB-UniRule"/>
</dbReference>
<dbReference type="PANTHER" id="PTHR30560:SF3">
    <property type="entry name" value="TRIGGER FACTOR-LIKE PROTEIN TIG, CHLOROPLASTIC"/>
    <property type="match status" value="1"/>
</dbReference>
<proteinExistence type="inferred from homology"/>
<comment type="caution">
    <text evidence="16">The sequence shown here is derived from an EMBL/GenBank/DDBJ whole genome shotgun (WGS) entry which is preliminary data.</text>
</comment>
<keyword evidence="8 12" id="KW-0413">Isomerase</keyword>
<evidence type="ECO:0000256" key="4">
    <source>
        <dbReference type="ARBA" id="ARBA00016902"/>
    </source>
</evidence>
<evidence type="ECO:0000256" key="11">
    <source>
        <dbReference type="ARBA" id="ARBA00029986"/>
    </source>
</evidence>
<dbReference type="InterPro" id="IPR037041">
    <property type="entry name" value="Trigger_fac_C_sf"/>
</dbReference>
<dbReference type="InterPro" id="IPR036611">
    <property type="entry name" value="Trigger_fac_ribosome-bd_sf"/>
</dbReference>
<organism evidence="16 17">
    <name type="scientific">Calorimonas adulescens</name>
    <dbReference type="NCBI Taxonomy" id="2606906"/>
    <lineage>
        <taxon>Bacteria</taxon>
        <taxon>Bacillati</taxon>
        <taxon>Bacillota</taxon>
        <taxon>Clostridia</taxon>
        <taxon>Thermoanaerobacterales</taxon>
        <taxon>Thermoanaerobacteraceae</taxon>
        <taxon>Calorimonas</taxon>
    </lineage>
</organism>
<keyword evidence="6 12" id="KW-0697">Rotamase</keyword>
<gene>
    <name evidence="12" type="primary">tig</name>
    <name evidence="16" type="ORF">FWJ32_08235</name>
</gene>
<evidence type="ECO:0000313" key="17">
    <source>
        <dbReference type="Proteomes" id="UP000322976"/>
    </source>
</evidence>
<name>A0A5D8QC95_9THEO</name>
<evidence type="ECO:0000256" key="6">
    <source>
        <dbReference type="ARBA" id="ARBA00023110"/>
    </source>
</evidence>
<comment type="similarity">
    <text evidence="2 12 14">Belongs to the FKBP-type PPIase family. Tig subfamily.</text>
</comment>
<keyword evidence="12" id="KW-0963">Cytoplasm</keyword>
<dbReference type="InterPro" id="IPR005215">
    <property type="entry name" value="Trig_fac"/>
</dbReference>
<dbReference type="GO" id="GO:0051301">
    <property type="term" value="P:cell division"/>
    <property type="evidence" value="ECO:0007669"/>
    <property type="project" value="UniProtKB-KW"/>
</dbReference>
<comment type="subcellular location">
    <subcellularLocation>
        <location evidence="12">Cytoplasm</location>
    </subcellularLocation>
    <text evidence="12">About half TF is bound to the ribosome near the polypeptide exit tunnel while the other half is free in the cytoplasm.</text>
</comment>
<dbReference type="EC" id="5.2.1.8" evidence="3 12"/>
<dbReference type="GO" id="GO:0005737">
    <property type="term" value="C:cytoplasm"/>
    <property type="evidence" value="ECO:0007669"/>
    <property type="project" value="UniProtKB-SubCell"/>
</dbReference>
<dbReference type="Pfam" id="PF05697">
    <property type="entry name" value="Trigger_N"/>
    <property type="match status" value="1"/>
</dbReference>
<evidence type="ECO:0000256" key="2">
    <source>
        <dbReference type="ARBA" id="ARBA00005464"/>
    </source>
</evidence>
<evidence type="ECO:0000256" key="9">
    <source>
        <dbReference type="ARBA" id="ARBA00023306"/>
    </source>
</evidence>
<dbReference type="GO" id="GO:0043335">
    <property type="term" value="P:protein unfolding"/>
    <property type="evidence" value="ECO:0007669"/>
    <property type="project" value="TreeGrafter"/>
</dbReference>
<dbReference type="RefSeq" id="WP_149545477.1">
    <property type="nucleotide sequence ID" value="NZ_VTPS01000011.1"/>
</dbReference>
<keyword evidence="7 12" id="KW-0143">Chaperone</keyword>
<reference evidence="16 17" key="1">
    <citation type="submission" date="2019-08" db="EMBL/GenBank/DDBJ databases">
        <title>Calorimonas adulescens gen. nov., sp. nov., an anaerobic thermophilic bacterium from Sakhalin hot spring.</title>
        <authorList>
            <person name="Khomyakova M.A."/>
            <person name="Merkel A.Y."/>
            <person name="Novikov A."/>
            <person name="Bonch-Osmolovskaya E.A."/>
            <person name="Slobodkin A.I."/>
        </authorList>
    </citation>
    <scope>NUCLEOTIDE SEQUENCE [LARGE SCALE GENOMIC DNA]</scope>
    <source>
        <strain evidence="16 17">A05MB</strain>
    </source>
</reference>
<keyword evidence="5 12" id="KW-0132">Cell division</keyword>
<dbReference type="PIRSF" id="PIRSF003095">
    <property type="entry name" value="Trigger_factor"/>
    <property type="match status" value="1"/>
</dbReference>
<dbReference type="PANTHER" id="PTHR30560">
    <property type="entry name" value="TRIGGER FACTOR CHAPERONE AND PEPTIDYL-PROLYL CIS/TRANS ISOMERASE"/>
    <property type="match status" value="1"/>
</dbReference>